<keyword evidence="1" id="KW-1133">Transmembrane helix</keyword>
<dbReference type="EMBL" id="GDQN01002169">
    <property type="protein sequence ID" value="JAT88885.1"/>
    <property type="molecule type" value="Transcribed_RNA"/>
</dbReference>
<proteinExistence type="predicted"/>
<feature type="transmembrane region" description="Helical" evidence="1">
    <location>
        <begin position="20"/>
        <end position="39"/>
    </location>
</feature>
<organism evidence="2">
    <name type="scientific">Pectinophora gossypiella</name>
    <name type="common">Cotton pink bollworm</name>
    <name type="synonym">Depressaria gossypiella</name>
    <dbReference type="NCBI Taxonomy" id="13191"/>
    <lineage>
        <taxon>Eukaryota</taxon>
        <taxon>Metazoa</taxon>
        <taxon>Ecdysozoa</taxon>
        <taxon>Arthropoda</taxon>
        <taxon>Hexapoda</taxon>
        <taxon>Insecta</taxon>
        <taxon>Pterygota</taxon>
        <taxon>Neoptera</taxon>
        <taxon>Endopterygota</taxon>
        <taxon>Lepidoptera</taxon>
        <taxon>Glossata</taxon>
        <taxon>Ditrysia</taxon>
        <taxon>Gelechioidea</taxon>
        <taxon>Gelechiidae</taxon>
        <taxon>Apatetrinae</taxon>
        <taxon>Pectinophora</taxon>
    </lineage>
</organism>
<keyword evidence="1" id="KW-0472">Membrane</keyword>
<accession>A0A1E1WPE7</accession>
<gene>
    <name evidence="2" type="ORF">g.18413</name>
</gene>
<dbReference type="AlphaFoldDB" id="A0A1E1WPE7"/>
<reference evidence="2" key="1">
    <citation type="submission" date="2015-09" db="EMBL/GenBank/DDBJ databases">
        <title>De novo assembly of Pectinophora gossypiella (Pink Bollworm) gut transcriptome.</title>
        <authorList>
            <person name="Tassone E.E."/>
        </authorList>
    </citation>
    <scope>NUCLEOTIDE SEQUENCE</scope>
</reference>
<keyword evidence="1" id="KW-0812">Transmembrane</keyword>
<feature type="non-terminal residue" evidence="2">
    <location>
        <position position="149"/>
    </location>
</feature>
<sequence>MVGLIRVIATCVCALRKRIAVCAVLLATFVYTIVVFSSYNARLPRVDMMEQKMSMMQAHIHFLESLYHARHEEVINLQRGNKRISGELMSSNFHKETTMTPRIAAMLKNISGTRVASGLQPKTTLLRTLFVYQLLPHLMDNPLSLKPAF</sequence>
<evidence type="ECO:0000313" key="2">
    <source>
        <dbReference type="EMBL" id="JAT88885.1"/>
    </source>
</evidence>
<evidence type="ECO:0000256" key="1">
    <source>
        <dbReference type="SAM" id="Phobius"/>
    </source>
</evidence>
<name>A0A1E1WPE7_PECGO</name>
<protein>
    <submittedName>
        <fullName evidence="2">Uncharacterized protein</fullName>
    </submittedName>
</protein>
<dbReference type="OrthoDB" id="2016523at2759"/>